<protein>
    <recommendedName>
        <fullName evidence="3">AMP-binding enzyme C-terminal domain-containing protein</fullName>
    </recommendedName>
</protein>
<name>A0A8H5Z616_COCSA</name>
<gene>
    <name evidence="1" type="ORF">GGP41_008903</name>
</gene>
<comment type="caution">
    <text evidence="1">The sequence shown here is derived from an EMBL/GenBank/DDBJ whole genome shotgun (WGS) entry which is preliminary data.</text>
</comment>
<dbReference type="Gene3D" id="3.30.300.30">
    <property type="match status" value="1"/>
</dbReference>
<proteinExistence type="predicted"/>
<evidence type="ECO:0000313" key="1">
    <source>
        <dbReference type="EMBL" id="KAF5844148.1"/>
    </source>
</evidence>
<reference evidence="1" key="1">
    <citation type="submission" date="2019-11" db="EMBL/GenBank/DDBJ databases">
        <title>Bipolaris sorokiniana Genome sequencing.</title>
        <authorList>
            <person name="Wang H."/>
        </authorList>
    </citation>
    <scope>NUCLEOTIDE SEQUENCE</scope>
</reference>
<dbReference type="AlphaFoldDB" id="A0A8H5Z616"/>
<dbReference type="EMBL" id="WNKQ01000028">
    <property type="protein sequence ID" value="KAF5844148.1"/>
    <property type="molecule type" value="Genomic_DNA"/>
</dbReference>
<dbReference type="SUPFAM" id="SSF56801">
    <property type="entry name" value="Acetyl-CoA synthetase-like"/>
    <property type="match status" value="1"/>
</dbReference>
<dbReference type="InterPro" id="IPR045851">
    <property type="entry name" value="AMP-bd_C_sf"/>
</dbReference>
<evidence type="ECO:0008006" key="3">
    <source>
        <dbReference type="Google" id="ProtNLM"/>
    </source>
</evidence>
<evidence type="ECO:0000313" key="2">
    <source>
        <dbReference type="Proteomes" id="UP000624244"/>
    </source>
</evidence>
<organism evidence="1 2">
    <name type="scientific">Cochliobolus sativus</name>
    <name type="common">Common root rot and spot blotch fungus</name>
    <name type="synonym">Bipolaris sorokiniana</name>
    <dbReference type="NCBI Taxonomy" id="45130"/>
    <lineage>
        <taxon>Eukaryota</taxon>
        <taxon>Fungi</taxon>
        <taxon>Dikarya</taxon>
        <taxon>Ascomycota</taxon>
        <taxon>Pezizomycotina</taxon>
        <taxon>Dothideomycetes</taxon>
        <taxon>Pleosporomycetidae</taxon>
        <taxon>Pleosporales</taxon>
        <taxon>Pleosporineae</taxon>
        <taxon>Pleosporaceae</taxon>
        <taxon>Bipolaris</taxon>
    </lineage>
</organism>
<accession>A0A8H5Z616</accession>
<dbReference type="Proteomes" id="UP000624244">
    <property type="component" value="Unassembled WGS sequence"/>
</dbReference>
<sequence length="87" mass="9931">MYGEEIETKNSILRLRKLTMISGLAVKLHSDCEKGENTEKDLKQLMRSKLSGLKVPRKIIFVDAIQYNKIGKSLRARILQQFAEGPL</sequence>